<dbReference type="Proteomes" id="UP000235786">
    <property type="component" value="Unassembled WGS sequence"/>
</dbReference>
<name>A0A2J6QVE4_HYAVF</name>
<feature type="transmembrane region" description="Helical" evidence="1">
    <location>
        <begin position="136"/>
        <end position="164"/>
    </location>
</feature>
<dbReference type="GO" id="GO:0005886">
    <property type="term" value="C:plasma membrane"/>
    <property type="evidence" value="ECO:0007669"/>
    <property type="project" value="InterPro"/>
</dbReference>
<protein>
    <submittedName>
        <fullName evidence="2">Pali-domain-containing protein</fullName>
    </submittedName>
</protein>
<dbReference type="STRING" id="1149755.A0A2J6QVE4"/>
<accession>A0A2J6QVE4</accession>
<dbReference type="InterPro" id="IPR009571">
    <property type="entry name" value="SUR7/Rim9-like_fungi"/>
</dbReference>
<feature type="transmembrane region" description="Helical" evidence="1">
    <location>
        <begin position="111"/>
        <end position="129"/>
    </location>
</feature>
<organism evidence="2 3">
    <name type="scientific">Hyaloscypha variabilis (strain UAMH 11265 / GT02V1 / F)</name>
    <name type="common">Meliniomyces variabilis</name>
    <dbReference type="NCBI Taxonomy" id="1149755"/>
    <lineage>
        <taxon>Eukaryota</taxon>
        <taxon>Fungi</taxon>
        <taxon>Dikarya</taxon>
        <taxon>Ascomycota</taxon>
        <taxon>Pezizomycotina</taxon>
        <taxon>Leotiomycetes</taxon>
        <taxon>Helotiales</taxon>
        <taxon>Hyaloscyphaceae</taxon>
        <taxon>Hyaloscypha</taxon>
        <taxon>Hyaloscypha variabilis</taxon>
    </lineage>
</organism>
<evidence type="ECO:0000313" key="3">
    <source>
        <dbReference type="Proteomes" id="UP000235786"/>
    </source>
</evidence>
<evidence type="ECO:0000313" key="2">
    <source>
        <dbReference type="EMBL" id="PMD30225.1"/>
    </source>
</evidence>
<dbReference type="OrthoDB" id="2354757at2759"/>
<feature type="transmembrane region" description="Helical" evidence="1">
    <location>
        <begin position="12"/>
        <end position="32"/>
    </location>
</feature>
<dbReference type="InterPro" id="IPR051380">
    <property type="entry name" value="pH-response_reg_palI/RIM9"/>
</dbReference>
<dbReference type="Pfam" id="PF06687">
    <property type="entry name" value="SUR7"/>
    <property type="match status" value="1"/>
</dbReference>
<dbReference type="EMBL" id="KZ613968">
    <property type="protein sequence ID" value="PMD30225.1"/>
    <property type="molecule type" value="Genomic_DNA"/>
</dbReference>
<dbReference type="GO" id="GO:0035838">
    <property type="term" value="C:growing cell tip"/>
    <property type="evidence" value="ECO:0007669"/>
    <property type="project" value="TreeGrafter"/>
</dbReference>
<evidence type="ECO:0000256" key="1">
    <source>
        <dbReference type="SAM" id="Phobius"/>
    </source>
</evidence>
<dbReference type="AlphaFoldDB" id="A0A2J6QVE4"/>
<feature type="transmembrane region" description="Helical" evidence="1">
    <location>
        <begin position="184"/>
        <end position="205"/>
    </location>
</feature>
<gene>
    <name evidence="2" type="ORF">L207DRAFT_502994</name>
</gene>
<keyword evidence="1" id="KW-0472">Membrane</keyword>
<keyword evidence="1" id="KW-1133">Transmembrane helix</keyword>
<dbReference type="PANTHER" id="PTHR28013:SF7">
    <property type="entry name" value="PALI-DOMAIN-CONTAINING PROTEIN"/>
    <property type="match status" value="1"/>
</dbReference>
<proteinExistence type="predicted"/>
<keyword evidence="1" id="KW-0812">Transmembrane</keyword>
<reference evidence="2 3" key="1">
    <citation type="submission" date="2016-04" db="EMBL/GenBank/DDBJ databases">
        <title>A degradative enzymes factory behind the ericoid mycorrhizal symbiosis.</title>
        <authorList>
            <consortium name="DOE Joint Genome Institute"/>
            <person name="Martino E."/>
            <person name="Morin E."/>
            <person name="Grelet G."/>
            <person name="Kuo A."/>
            <person name="Kohler A."/>
            <person name="Daghino S."/>
            <person name="Barry K."/>
            <person name="Choi C."/>
            <person name="Cichocki N."/>
            <person name="Clum A."/>
            <person name="Copeland A."/>
            <person name="Hainaut M."/>
            <person name="Haridas S."/>
            <person name="Labutti K."/>
            <person name="Lindquist E."/>
            <person name="Lipzen A."/>
            <person name="Khouja H.-R."/>
            <person name="Murat C."/>
            <person name="Ohm R."/>
            <person name="Olson A."/>
            <person name="Spatafora J."/>
            <person name="Veneault-Fourrey C."/>
            <person name="Henrissat B."/>
            <person name="Grigoriev I."/>
            <person name="Martin F."/>
            <person name="Perotto S."/>
        </authorList>
    </citation>
    <scope>NUCLEOTIDE SEQUENCE [LARGE SCALE GENOMIC DNA]</scope>
    <source>
        <strain evidence="2 3">F</strain>
    </source>
</reference>
<dbReference type="GO" id="GO:0032153">
    <property type="term" value="C:cell division site"/>
    <property type="evidence" value="ECO:0007669"/>
    <property type="project" value="TreeGrafter"/>
</dbReference>
<keyword evidence="3" id="KW-1185">Reference proteome</keyword>
<sequence length="241" mass="26188">MAKTGIFHHVGTFLLFVAAILILITTISAPVIGDIGILKVTLTNRSALRNSSVTFGTFGHCVLDVAPAATDQDQCFPKHIGYNPADIMSTIDHTTFSTAATDSSKALTRVMILHPIACGVAFIAFLLALGSGFCGAIFAAIVAAVAWLITLVVMVTDFVLFGIIKRHVNSDGSGSHAFYTVGMWTLLAAMILLFFATFIVLFTCCSSRMHRQDRSSKEAGYNGNGTTTTRRRHFWQRRSRY</sequence>
<dbReference type="PANTHER" id="PTHR28013">
    <property type="entry name" value="PROTEIN DCV1-RELATED"/>
    <property type="match status" value="1"/>
</dbReference>